<accession>A0A643FI97</accession>
<comment type="similarity">
    <text evidence="1 2">Belongs to the phD/YefM antitoxin family.</text>
</comment>
<dbReference type="PANTHER" id="PTHR33713">
    <property type="entry name" value="ANTITOXIN YAFN-RELATED"/>
    <property type="match status" value="1"/>
</dbReference>
<proteinExistence type="inferred from homology"/>
<dbReference type="EMBL" id="CP062803">
    <property type="protein sequence ID" value="QOT75410.1"/>
    <property type="molecule type" value="Genomic_DNA"/>
</dbReference>
<comment type="function">
    <text evidence="2">Antitoxin component of a type II toxin-antitoxin (TA) system.</text>
</comment>
<reference evidence="3 4" key="1">
    <citation type="submission" date="2020-10" db="EMBL/GenBank/DDBJ databases">
        <title>Complete genome sequence of Cupriavidus basilensis CCUG 49340T.</title>
        <authorList>
            <person name="Salva-Serra F."/>
            <person name="Donoso R.A."/>
            <person name="Cho K.H."/>
            <person name="Yoo J.A."/>
            <person name="Lee K."/>
            <person name="Yoon S.-H."/>
            <person name="Perez-Pantoja D."/>
            <person name="Moore E.R.B."/>
        </authorList>
    </citation>
    <scope>NUCLEOTIDE SEQUENCE [LARGE SCALE GENOMIC DNA]</scope>
    <source>
        <strain evidence="4">CCUG 49340</strain>
    </source>
</reference>
<dbReference type="RefSeq" id="WP_150993330.1">
    <property type="nucleotide sequence ID" value="NZ_CP062803.1"/>
</dbReference>
<gene>
    <name evidence="3" type="ORF">F7R26_014555</name>
</gene>
<dbReference type="Pfam" id="PF02604">
    <property type="entry name" value="PhdYeFM_antitox"/>
    <property type="match status" value="1"/>
</dbReference>
<sequence>MQTIPFSEARAHLADVLRDAERGQEPLLISRRGEPAAVLMSWSQYRLLVGSTSGFFGRLSEWRSEHMQPEDEADPFEHVRQPGDGRDFTW</sequence>
<dbReference type="InterPro" id="IPR051405">
    <property type="entry name" value="phD/YefM_antitoxin"/>
</dbReference>
<dbReference type="InterPro" id="IPR036165">
    <property type="entry name" value="YefM-like_sf"/>
</dbReference>
<evidence type="ECO:0000313" key="4">
    <source>
        <dbReference type="Proteomes" id="UP000397656"/>
    </source>
</evidence>
<dbReference type="NCBIfam" id="TIGR01552">
    <property type="entry name" value="phd_fam"/>
    <property type="match status" value="1"/>
</dbReference>
<dbReference type="GeneID" id="98402129"/>
<dbReference type="AlphaFoldDB" id="A0A643FI97"/>
<protein>
    <recommendedName>
        <fullName evidence="2">Antitoxin</fullName>
    </recommendedName>
</protein>
<dbReference type="InterPro" id="IPR006442">
    <property type="entry name" value="Antitoxin_Phd/YefM"/>
</dbReference>
<evidence type="ECO:0000256" key="2">
    <source>
        <dbReference type="RuleBase" id="RU362080"/>
    </source>
</evidence>
<dbReference type="Gene3D" id="3.40.1620.10">
    <property type="entry name" value="YefM-like domain"/>
    <property type="match status" value="1"/>
</dbReference>
<dbReference type="SUPFAM" id="SSF143120">
    <property type="entry name" value="YefM-like"/>
    <property type="match status" value="1"/>
</dbReference>
<name>A0A643FI97_9BURK</name>
<evidence type="ECO:0000313" key="3">
    <source>
        <dbReference type="EMBL" id="QOT75410.1"/>
    </source>
</evidence>
<organism evidence="3 4">
    <name type="scientific">Cupriavidus basilensis</name>
    <dbReference type="NCBI Taxonomy" id="68895"/>
    <lineage>
        <taxon>Bacteria</taxon>
        <taxon>Pseudomonadati</taxon>
        <taxon>Pseudomonadota</taxon>
        <taxon>Betaproteobacteria</taxon>
        <taxon>Burkholderiales</taxon>
        <taxon>Burkholderiaceae</taxon>
        <taxon>Cupriavidus</taxon>
    </lineage>
</organism>
<dbReference type="PANTHER" id="PTHR33713:SF6">
    <property type="entry name" value="ANTITOXIN YEFM"/>
    <property type="match status" value="1"/>
</dbReference>
<evidence type="ECO:0000256" key="1">
    <source>
        <dbReference type="ARBA" id="ARBA00009981"/>
    </source>
</evidence>
<dbReference type="Proteomes" id="UP000397656">
    <property type="component" value="Chromosome 1"/>
</dbReference>